<dbReference type="Pfam" id="PF04093">
    <property type="entry name" value="MreD"/>
    <property type="match status" value="1"/>
</dbReference>
<dbReference type="InterPro" id="IPR007227">
    <property type="entry name" value="Cell_shape_determining_MreD"/>
</dbReference>
<evidence type="ECO:0000256" key="1">
    <source>
        <dbReference type="ARBA" id="ARBA00004651"/>
    </source>
</evidence>
<reference evidence="9 10" key="1">
    <citation type="submission" date="2016-10" db="EMBL/GenBank/DDBJ databases">
        <authorList>
            <person name="de Groot N.N."/>
        </authorList>
    </citation>
    <scope>NUCLEOTIDE SEQUENCE [LARGE SCALE GENOMIC DNA]</scope>
    <source>
        <strain evidence="9 10">DSM 15827</strain>
    </source>
</reference>
<dbReference type="STRING" id="137733.SAMN05421767_1187"/>
<evidence type="ECO:0000256" key="3">
    <source>
        <dbReference type="ARBA" id="ARBA00022475"/>
    </source>
</evidence>
<keyword evidence="3" id="KW-1003">Cell membrane</keyword>
<keyword evidence="5" id="KW-0133">Cell shape</keyword>
<dbReference type="NCBIfam" id="TIGR03426">
    <property type="entry name" value="shape_MreD"/>
    <property type="match status" value="1"/>
</dbReference>
<evidence type="ECO:0000313" key="9">
    <source>
        <dbReference type="EMBL" id="SER07837.1"/>
    </source>
</evidence>
<name>A0A1H9L9G1_9LACT</name>
<sequence length="184" mass="21359">MTKFSSTRGYWIPLVLIIAMLVDGVLASVFSPWFIDGGNILSPHLVIIALIVFSFFIEDNSMWRLSLIIGFLYDSYYTSYLGVYMAAFAIIVRFILLFRSKMKINAFTIGLSLIFLLSFVEIFVFLFYSIMGLSHLSWSVFIAKRLVPTVILNIVLYYIIYLPIRNLSIWINGEKNYLPQKRYK</sequence>
<protein>
    <submittedName>
        <fullName evidence="9">Rod shape-determining protein MreD</fullName>
    </submittedName>
</protein>
<feature type="transmembrane region" description="Helical" evidence="8">
    <location>
        <begin position="108"/>
        <end position="130"/>
    </location>
</feature>
<keyword evidence="6 8" id="KW-1133">Transmembrane helix</keyword>
<evidence type="ECO:0000256" key="4">
    <source>
        <dbReference type="ARBA" id="ARBA00022692"/>
    </source>
</evidence>
<evidence type="ECO:0000256" key="2">
    <source>
        <dbReference type="ARBA" id="ARBA00007776"/>
    </source>
</evidence>
<accession>A0A1H9L9G1</accession>
<gene>
    <name evidence="9" type="ORF">SAMN05421767_1187</name>
</gene>
<feature type="transmembrane region" description="Helical" evidence="8">
    <location>
        <begin position="12"/>
        <end position="33"/>
    </location>
</feature>
<evidence type="ECO:0000256" key="5">
    <source>
        <dbReference type="ARBA" id="ARBA00022960"/>
    </source>
</evidence>
<evidence type="ECO:0000256" key="6">
    <source>
        <dbReference type="ARBA" id="ARBA00022989"/>
    </source>
</evidence>
<dbReference type="RefSeq" id="WP_089746653.1">
    <property type="nucleotide sequence ID" value="NZ_FOGF01000018.1"/>
</dbReference>
<dbReference type="Proteomes" id="UP000198556">
    <property type="component" value="Unassembled WGS sequence"/>
</dbReference>
<proteinExistence type="inferred from homology"/>
<dbReference type="OrthoDB" id="2148512at2"/>
<feature type="transmembrane region" description="Helical" evidence="8">
    <location>
        <begin position="136"/>
        <end position="160"/>
    </location>
</feature>
<dbReference type="GO" id="GO:0008360">
    <property type="term" value="P:regulation of cell shape"/>
    <property type="evidence" value="ECO:0007669"/>
    <property type="project" value="UniProtKB-KW"/>
</dbReference>
<organism evidence="9 10">
    <name type="scientific">Granulicatella balaenopterae</name>
    <dbReference type="NCBI Taxonomy" id="137733"/>
    <lineage>
        <taxon>Bacteria</taxon>
        <taxon>Bacillati</taxon>
        <taxon>Bacillota</taxon>
        <taxon>Bacilli</taxon>
        <taxon>Lactobacillales</taxon>
        <taxon>Carnobacteriaceae</taxon>
        <taxon>Granulicatella</taxon>
    </lineage>
</organism>
<evidence type="ECO:0000256" key="7">
    <source>
        <dbReference type="ARBA" id="ARBA00023136"/>
    </source>
</evidence>
<feature type="transmembrane region" description="Helical" evidence="8">
    <location>
        <begin position="77"/>
        <end position="96"/>
    </location>
</feature>
<feature type="transmembrane region" description="Helical" evidence="8">
    <location>
        <begin position="40"/>
        <end position="57"/>
    </location>
</feature>
<dbReference type="EMBL" id="FOGF01000018">
    <property type="protein sequence ID" value="SER07837.1"/>
    <property type="molecule type" value="Genomic_DNA"/>
</dbReference>
<evidence type="ECO:0000256" key="8">
    <source>
        <dbReference type="SAM" id="Phobius"/>
    </source>
</evidence>
<comment type="similarity">
    <text evidence="2">Belongs to the MreD family.</text>
</comment>
<keyword evidence="7 8" id="KW-0472">Membrane</keyword>
<comment type="subcellular location">
    <subcellularLocation>
        <location evidence="1">Cell membrane</location>
        <topology evidence="1">Multi-pass membrane protein</topology>
    </subcellularLocation>
</comment>
<keyword evidence="4 8" id="KW-0812">Transmembrane</keyword>
<dbReference type="AlphaFoldDB" id="A0A1H9L9G1"/>
<evidence type="ECO:0000313" key="10">
    <source>
        <dbReference type="Proteomes" id="UP000198556"/>
    </source>
</evidence>
<keyword evidence="10" id="KW-1185">Reference proteome</keyword>
<dbReference type="GO" id="GO:0005886">
    <property type="term" value="C:plasma membrane"/>
    <property type="evidence" value="ECO:0007669"/>
    <property type="project" value="UniProtKB-SubCell"/>
</dbReference>